<dbReference type="OrthoDB" id="5327751at2"/>
<dbReference type="AlphaFoldDB" id="A0A377J5L6"/>
<comment type="similarity">
    <text evidence="1">Belongs to the universal stress protein A family.</text>
</comment>
<accession>A0A377J5L6</accession>
<organism evidence="3 4">
    <name type="scientific">Helicobacter canis</name>
    <dbReference type="NCBI Taxonomy" id="29419"/>
    <lineage>
        <taxon>Bacteria</taxon>
        <taxon>Pseudomonadati</taxon>
        <taxon>Campylobacterota</taxon>
        <taxon>Epsilonproteobacteria</taxon>
        <taxon>Campylobacterales</taxon>
        <taxon>Helicobacteraceae</taxon>
        <taxon>Helicobacter</taxon>
    </lineage>
</organism>
<sequence length="138" mass="15366">MAKLLFGVSDTEECRAAIKTIIRLFGHRQEVELTLLHVTPEVLVYAESGIVDYGMIENIENEKSNEILDEFEQTFKAEGIACKKILRTGNPIDVMLEIADDYDLLVIGASESSLLHRIFSSHQNSFVSSSPIPVLVAK</sequence>
<dbReference type="PANTHER" id="PTHR46268">
    <property type="entry name" value="STRESS RESPONSE PROTEIN NHAX"/>
    <property type="match status" value="1"/>
</dbReference>
<dbReference type="Gene3D" id="3.40.50.620">
    <property type="entry name" value="HUPs"/>
    <property type="match status" value="1"/>
</dbReference>
<dbReference type="PANTHER" id="PTHR46268:SF15">
    <property type="entry name" value="UNIVERSAL STRESS PROTEIN HP_0031"/>
    <property type="match status" value="1"/>
</dbReference>
<dbReference type="CDD" id="cd00293">
    <property type="entry name" value="USP-like"/>
    <property type="match status" value="1"/>
</dbReference>
<gene>
    <name evidence="3" type="ORF">NCTC12410_01442</name>
</gene>
<reference evidence="3 4" key="1">
    <citation type="submission" date="2018-06" db="EMBL/GenBank/DDBJ databases">
        <authorList>
            <consortium name="Pathogen Informatics"/>
            <person name="Doyle S."/>
        </authorList>
    </citation>
    <scope>NUCLEOTIDE SEQUENCE [LARGE SCALE GENOMIC DNA]</scope>
    <source>
        <strain evidence="3 4">NCTC12410</strain>
    </source>
</reference>
<evidence type="ECO:0000259" key="2">
    <source>
        <dbReference type="Pfam" id="PF00582"/>
    </source>
</evidence>
<dbReference type="RefSeq" id="WP_115011833.1">
    <property type="nucleotide sequence ID" value="NZ_UGHV01000001.1"/>
</dbReference>
<evidence type="ECO:0000256" key="1">
    <source>
        <dbReference type="ARBA" id="ARBA00008791"/>
    </source>
</evidence>
<name>A0A377J5L6_9HELI</name>
<dbReference type="EMBL" id="UGHV01000001">
    <property type="protein sequence ID" value="STO97609.1"/>
    <property type="molecule type" value="Genomic_DNA"/>
</dbReference>
<feature type="domain" description="UspA" evidence="2">
    <location>
        <begin position="3"/>
        <end position="138"/>
    </location>
</feature>
<dbReference type="SUPFAM" id="SSF52402">
    <property type="entry name" value="Adenine nucleotide alpha hydrolases-like"/>
    <property type="match status" value="1"/>
</dbReference>
<proteinExistence type="inferred from homology"/>
<evidence type="ECO:0000313" key="4">
    <source>
        <dbReference type="Proteomes" id="UP000254841"/>
    </source>
</evidence>
<dbReference type="Proteomes" id="UP000254841">
    <property type="component" value="Unassembled WGS sequence"/>
</dbReference>
<dbReference type="InterPro" id="IPR014729">
    <property type="entry name" value="Rossmann-like_a/b/a_fold"/>
</dbReference>
<evidence type="ECO:0000313" key="3">
    <source>
        <dbReference type="EMBL" id="STO97609.1"/>
    </source>
</evidence>
<dbReference type="InterPro" id="IPR006016">
    <property type="entry name" value="UspA"/>
</dbReference>
<protein>
    <submittedName>
        <fullName evidence="3">UspA domain-containing protein</fullName>
    </submittedName>
</protein>
<dbReference type="Pfam" id="PF00582">
    <property type="entry name" value="Usp"/>
    <property type="match status" value="1"/>
</dbReference>